<dbReference type="GO" id="GO:0030846">
    <property type="term" value="P:termination of RNA polymerase II transcription, poly(A)-coupled"/>
    <property type="evidence" value="ECO:0007669"/>
    <property type="project" value="EnsemblFungi"/>
</dbReference>
<evidence type="ECO:0000256" key="9">
    <source>
        <dbReference type="ARBA" id="ARBA00023242"/>
    </source>
</evidence>
<comment type="function">
    <text evidence="12">Component of the cleavage and polyadenylation factor (CPF) complex, which plays a key role in polyadenylation-dependent pre-mRNA 3'-end formation and cooperates with cleavage factors including the CFIA complex and NAB4/CFIB. SSU72 is required for 3'-end formation of snoRNAs.</text>
</comment>
<feature type="compositionally biased region" description="Low complexity" evidence="13">
    <location>
        <begin position="106"/>
        <end position="118"/>
    </location>
</feature>
<dbReference type="GO" id="GO:0005847">
    <property type="term" value="C:mRNA cleavage and polyadenylation specificity factor complex"/>
    <property type="evidence" value="ECO:0007669"/>
    <property type="project" value="EnsemblFungi"/>
</dbReference>
<keyword evidence="15" id="KW-1185">Reference proteome</keyword>
<dbReference type="GO" id="GO:0000785">
    <property type="term" value="C:chromatin"/>
    <property type="evidence" value="ECO:0007669"/>
    <property type="project" value="EnsemblFungi"/>
</dbReference>
<gene>
    <name evidence="14" type="ORF">KUCA_T00004091001</name>
</gene>
<accession>W6MX16</accession>
<proteinExistence type="inferred from homology"/>
<keyword evidence="9 12" id="KW-0539">Nucleus</keyword>
<dbReference type="PANTHER" id="PTHR20383">
    <property type="entry name" value="RNA POLYMERASE II SUBUNIT A C-TERMINAL DOMAIN PHOSPHATASE"/>
    <property type="match status" value="1"/>
</dbReference>
<keyword evidence="7 12" id="KW-0378">Hydrolase</keyword>
<dbReference type="GeneID" id="34521489"/>
<dbReference type="GO" id="GO:1902801">
    <property type="term" value="P:regulation of siRNA-independent facultative heterochromatin formation"/>
    <property type="evidence" value="ECO:0007669"/>
    <property type="project" value="EnsemblFungi"/>
</dbReference>
<evidence type="ECO:0000313" key="14">
    <source>
        <dbReference type="EMBL" id="CDK28110.1"/>
    </source>
</evidence>
<evidence type="ECO:0000256" key="1">
    <source>
        <dbReference type="ARBA" id="ARBA00002497"/>
    </source>
</evidence>
<dbReference type="FunFam" id="3.40.50.2300:FF:000039">
    <property type="entry name" value="RNA polymerase II subunit A C-terminal domain phosphatase"/>
    <property type="match status" value="1"/>
</dbReference>
<dbReference type="GO" id="GO:0031564">
    <property type="term" value="P:transcription antitermination"/>
    <property type="evidence" value="ECO:0007669"/>
    <property type="project" value="EnsemblFungi"/>
</dbReference>
<dbReference type="EMBL" id="HG793129">
    <property type="protein sequence ID" value="CDK28110.1"/>
    <property type="molecule type" value="Genomic_DNA"/>
</dbReference>
<dbReference type="HOGENOM" id="CLU_062463_0_1_1"/>
<reference evidence="14" key="1">
    <citation type="submission" date="2013-12" db="EMBL/GenBank/DDBJ databases">
        <authorList>
            <person name="Genoscope - CEA"/>
        </authorList>
    </citation>
    <scope>NUCLEOTIDE SEQUENCE</scope>
    <source>
        <strain evidence="14">CBS 1993</strain>
    </source>
</reference>
<dbReference type="Gene3D" id="3.40.50.2300">
    <property type="match status" value="2"/>
</dbReference>
<evidence type="ECO:0000256" key="10">
    <source>
        <dbReference type="ARBA" id="ARBA00047761"/>
    </source>
</evidence>
<evidence type="ECO:0000256" key="8">
    <source>
        <dbReference type="ARBA" id="ARBA00022912"/>
    </source>
</evidence>
<comment type="function">
    <text evidence="1 12">Processively dephosphorylates Ser-5 of the heptad repeats YSPTSPS in the C-terminal domain of the largest RNA polymerase II subunit (RPB1).</text>
</comment>
<dbReference type="GO" id="GO:0031124">
    <property type="term" value="P:mRNA 3'-end processing"/>
    <property type="evidence" value="ECO:0007669"/>
    <property type="project" value="EnsemblFungi"/>
</dbReference>
<evidence type="ECO:0000256" key="13">
    <source>
        <dbReference type="SAM" id="MobiDB-lite"/>
    </source>
</evidence>
<dbReference type="OrthoDB" id="57957at2759"/>
<evidence type="ECO:0000256" key="7">
    <source>
        <dbReference type="ARBA" id="ARBA00022801"/>
    </source>
</evidence>
<dbReference type="GO" id="GO:0180007">
    <property type="term" value="F:RNA polymerase II CTD heptapeptide repeat S5 phosphatase activity"/>
    <property type="evidence" value="ECO:0007669"/>
    <property type="project" value="EnsemblFungi"/>
</dbReference>
<dbReference type="Proteomes" id="UP000019384">
    <property type="component" value="Unassembled WGS sequence"/>
</dbReference>
<organism evidence="14 15">
    <name type="scientific">Kuraishia capsulata CBS 1993</name>
    <dbReference type="NCBI Taxonomy" id="1382522"/>
    <lineage>
        <taxon>Eukaryota</taxon>
        <taxon>Fungi</taxon>
        <taxon>Dikarya</taxon>
        <taxon>Ascomycota</taxon>
        <taxon>Saccharomycotina</taxon>
        <taxon>Pichiomycetes</taxon>
        <taxon>Pichiales</taxon>
        <taxon>Pichiaceae</taxon>
        <taxon>Kuraishia</taxon>
    </lineage>
</organism>
<evidence type="ECO:0000256" key="4">
    <source>
        <dbReference type="ARBA" id="ARBA00013081"/>
    </source>
</evidence>
<evidence type="ECO:0000256" key="11">
    <source>
        <dbReference type="ARBA" id="ARBA00048336"/>
    </source>
</evidence>
<evidence type="ECO:0000313" key="15">
    <source>
        <dbReference type="Proteomes" id="UP000019384"/>
    </source>
</evidence>
<dbReference type="EC" id="3.1.3.16" evidence="4 12"/>
<dbReference type="RefSeq" id="XP_022460101.1">
    <property type="nucleotide sequence ID" value="XM_022600790.1"/>
</dbReference>
<dbReference type="Pfam" id="PF04722">
    <property type="entry name" value="Ssu72"/>
    <property type="match status" value="1"/>
</dbReference>
<comment type="subcellular location">
    <subcellularLocation>
        <location evidence="2 12">Nucleus</location>
    </subcellularLocation>
</comment>
<evidence type="ECO:0000256" key="6">
    <source>
        <dbReference type="ARBA" id="ARBA00022664"/>
    </source>
</evidence>
<reference evidence="14" key="2">
    <citation type="submission" date="2014-02" db="EMBL/GenBank/DDBJ databases">
        <title>Complete DNA sequence of /Kuraishia capsulata/ illustrates novel genomic features among budding yeasts (/Saccharomycotina/).</title>
        <authorList>
            <person name="Morales L."/>
            <person name="Noel B."/>
            <person name="Porcel B."/>
            <person name="Marcet-Houben M."/>
            <person name="Hullo M-F."/>
            <person name="Sacerdot C."/>
            <person name="Tekaia F."/>
            <person name="Leh-Louis V."/>
            <person name="Despons L."/>
            <person name="Khanna V."/>
            <person name="Aury J-M."/>
            <person name="Barbe V."/>
            <person name="Couloux A."/>
            <person name="Labadie K."/>
            <person name="Pelletier E."/>
            <person name="Souciet J-L."/>
            <person name="Boekhout T."/>
            <person name="Gabaldon T."/>
            <person name="Wincker P."/>
            <person name="Dujon B."/>
        </authorList>
    </citation>
    <scope>NUCLEOTIDE SEQUENCE</scope>
    <source>
        <strain evidence="14">CBS 1993</strain>
    </source>
</reference>
<evidence type="ECO:0000256" key="5">
    <source>
        <dbReference type="ARBA" id="ARBA00017215"/>
    </source>
</evidence>
<name>W6MX16_9ASCO</name>
<dbReference type="GO" id="GO:0030847">
    <property type="term" value="P:termination of RNA polymerase II transcription, exosome-dependent"/>
    <property type="evidence" value="ECO:0007669"/>
    <property type="project" value="EnsemblFungi"/>
</dbReference>
<comment type="catalytic activity">
    <reaction evidence="10 12">
        <text>O-phospho-L-seryl-[protein] + H2O = L-seryl-[protein] + phosphate</text>
        <dbReference type="Rhea" id="RHEA:20629"/>
        <dbReference type="Rhea" id="RHEA-COMP:9863"/>
        <dbReference type="Rhea" id="RHEA-COMP:11604"/>
        <dbReference type="ChEBI" id="CHEBI:15377"/>
        <dbReference type="ChEBI" id="CHEBI:29999"/>
        <dbReference type="ChEBI" id="CHEBI:43474"/>
        <dbReference type="ChEBI" id="CHEBI:83421"/>
        <dbReference type="EC" id="3.1.3.16"/>
    </reaction>
</comment>
<evidence type="ECO:0000256" key="12">
    <source>
        <dbReference type="RuleBase" id="RU369031"/>
    </source>
</evidence>
<feature type="region of interest" description="Disordered" evidence="13">
    <location>
        <begin position="94"/>
        <end position="124"/>
    </location>
</feature>
<evidence type="ECO:0000256" key="3">
    <source>
        <dbReference type="ARBA" id="ARBA00008978"/>
    </source>
</evidence>
<dbReference type="GO" id="GO:0090052">
    <property type="term" value="P:regulation of pericentric heterochromatin formation"/>
    <property type="evidence" value="ECO:0007669"/>
    <property type="project" value="EnsemblFungi"/>
</dbReference>
<protein>
    <recommendedName>
        <fullName evidence="5 12">RNA polymerase II subunit A C-terminal domain phosphatase SSU72</fullName>
        <shortName evidence="12">CTD phosphatase SSU72</shortName>
        <ecNumber evidence="4 12">3.1.3.16</ecNumber>
    </recommendedName>
</protein>
<keyword evidence="6 12" id="KW-0507">mRNA processing</keyword>
<dbReference type="STRING" id="1382522.W6MX16"/>
<dbReference type="GO" id="GO:0001174">
    <property type="term" value="P:transcriptional start site selection at RNA polymerase II promoter"/>
    <property type="evidence" value="ECO:0007669"/>
    <property type="project" value="EnsemblFungi"/>
</dbReference>
<sequence length="238" mass="26608">MDSALKFCTVCASNQNRSMEAHKVLKDAGYDVHSFGTGSAVRLPGPSIDKPNVFPFGTPYEQIYKELIAQDPKLHTANGVLRMIERNRDIKRAPERWPYVGQTKPSSNSGGDSKSRSSTPPGSGLPRDLDFNVIFTCEERCFDAVIEDFLARNYFHPDEGFGEIVHVINVEIRDDYQSALLGGQAILELANMLNEAYQDSLKNYDETSEPFADRVTSILATWQSKNPNHPSLYNVCLN</sequence>
<evidence type="ECO:0000256" key="2">
    <source>
        <dbReference type="ARBA" id="ARBA00004123"/>
    </source>
</evidence>
<dbReference type="GO" id="GO:0032215">
    <property type="term" value="P:positive regulation of telomere maintenance via semi-conservative replication"/>
    <property type="evidence" value="ECO:0007669"/>
    <property type="project" value="EnsemblFungi"/>
</dbReference>
<keyword evidence="8 12" id="KW-0904">Protein phosphatase</keyword>
<dbReference type="GO" id="GO:0006368">
    <property type="term" value="P:transcription elongation by RNA polymerase II"/>
    <property type="evidence" value="ECO:0007669"/>
    <property type="project" value="EnsemblFungi"/>
</dbReference>
<comment type="catalytic activity">
    <reaction evidence="11 12">
        <text>O-phospho-L-threonyl-[protein] + H2O = L-threonyl-[protein] + phosphate</text>
        <dbReference type="Rhea" id="RHEA:47004"/>
        <dbReference type="Rhea" id="RHEA-COMP:11060"/>
        <dbReference type="Rhea" id="RHEA-COMP:11605"/>
        <dbReference type="ChEBI" id="CHEBI:15377"/>
        <dbReference type="ChEBI" id="CHEBI:30013"/>
        <dbReference type="ChEBI" id="CHEBI:43474"/>
        <dbReference type="ChEBI" id="CHEBI:61977"/>
        <dbReference type="EC" id="3.1.3.16"/>
    </reaction>
</comment>
<comment type="subunit">
    <text evidence="12">Component of the cleavage and polyadenylation factor (CPF) complex.</text>
</comment>
<dbReference type="GO" id="GO:0004725">
    <property type="term" value="F:protein tyrosine phosphatase activity"/>
    <property type="evidence" value="ECO:0007669"/>
    <property type="project" value="EnsemblFungi"/>
</dbReference>
<dbReference type="GO" id="GO:0009302">
    <property type="term" value="P:sno(s)RNA transcription"/>
    <property type="evidence" value="ECO:0007669"/>
    <property type="project" value="EnsemblFungi"/>
</dbReference>
<dbReference type="InterPro" id="IPR006811">
    <property type="entry name" value="RNA_pol_II_suA"/>
</dbReference>
<comment type="similarity">
    <text evidence="3 12">Belongs to the SSU72 phosphatase family.</text>
</comment>
<dbReference type="GO" id="GO:0030643">
    <property type="term" value="P:intracellular phosphate ion homeostasis"/>
    <property type="evidence" value="ECO:0007669"/>
    <property type="project" value="EnsemblFungi"/>
</dbReference>
<dbReference type="AlphaFoldDB" id="W6MX16"/>